<dbReference type="PANTHER" id="PTHR46797">
    <property type="entry name" value="HTH-TYPE TRANSCRIPTIONAL REGULATOR"/>
    <property type="match status" value="1"/>
</dbReference>
<dbReference type="EMBL" id="JBJVNE010000002">
    <property type="protein sequence ID" value="MFM9645675.1"/>
    <property type="molecule type" value="Genomic_DNA"/>
</dbReference>
<dbReference type="Proteomes" id="UP001631993">
    <property type="component" value="Unassembled WGS sequence"/>
</dbReference>
<dbReference type="InterPro" id="IPR001387">
    <property type="entry name" value="Cro/C1-type_HTH"/>
</dbReference>
<keyword evidence="1" id="KW-0238">DNA-binding</keyword>
<dbReference type="InterPro" id="IPR050807">
    <property type="entry name" value="TransReg_Diox_bact_type"/>
</dbReference>
<dbReference type="Pfam" id="PF01381">
    <property type="entry name" value="HTH_3"/>
    <property type="match status" value="1"/>
</dbReference>
<feature type="domain" description="HTH cro/C1-type" evidence="2">
    <location>
        <begin position="12"/>
        <end position="66"/>
    </location>
</feature>
<organism evidence="3 4">
    <name type="scientific">Streptomyces galilaeus</name>
    <dbReference type="NCBI Taxonomy" id="33899"/>
    <lineage>
        <taxon>Bacteria</taxon>
        <taxon>Bacillati</taxon>
        <taxon>Actinomycetota</taxon>
        <taxon>Actinomycetes</taxon>
        <taxon>Kitasatosporales</taxon>
        <taxon>Streptomycetaceae</taxon>
        <taxon>Streptomyces</taxon>
    </lineage>
</organism>
<name>A0ABW9IDF6_STRGJ</name>
<keyword evidence="4" id="KW-1185">Reference proteome</keyword>
<evidence type="ECO:0000313" key="3">
    <source>
        <dbReference type="EMBL" id="MFM9645675.1"/>
    </source>
</evidence>
<dbReference type="SMART" id="SM00530">
    <property type="entry name" value="HTH_XRE"/>
    <property type="match status" value="1"/>
</dbReference>
<dbReference type="PROSITE" id="PS50943">
    <property type="entry name" value="HTH_CROC1"/>
    <property type="match status" value="1"/>
</dbReference>
<protein>
    <submittedName>
        <fullName evidence="3">Helix-turn-helix domain-containing protein</fullName>
    </submittedName>
</protein>
<evidence type="ECO:0000313" key="4">
    <source>
        <dbReference type="Proteomes" id="UP001631993"/>
    </source>
</evidence>
<accession>A0ABW9IDF6</accession>
<gene>
    <name evidence="3" type="ORF">ACKI1S_05940</name>
</gene>
<dbReference type="Gene3D" id="1.10.260.40">
    <property type="entry name" value="lambda repressor-like DNA-binding domains"/>
    <property type="match status" value="1"/>
</dbReference>
<dbReference type="RefSeq" id="WP_409097567.1">
    <property type="nucleotide sequence ID" value="NZ_JBJVNE010000002.1"/>
</dbReference>
<dbReference type="SUPFAM" id="SSF47413">
    <property type="entry name" value="lambda repressor-like DNA-binding domains"/>
    <property type="match status" value="1"/>
</dbReference>
<reference evidence="3 4" key="1">
    <citation type="submission" date="2024-12" db="EMBL/GenBank/DDBJ databases">
        <title>Forecasting of Potato common scab and diversities of Pathogenic streptomyces spp. in china.</title>
        <authorList>
            <person name="Handique U."/>
            <person name="Wu J."/>
        </authorList>
    </citation>
    <scope>NUCLEOTIDE SEQUENCE [LARGE SCALE GENOMIC DNA]</scope>
    <source>
        <strain evidence="3 4">ZRIMU1585</strain>
    </source>
</reference>
<dbReference type="PANTHER" id="PTHR46797:SF1">
    <property type="entry name" value="METHYLPHOSPHONATE SYNTHASE"/>
    <property type="match status" value="1"/>
</dbReference>
<sequence>MEPRRTHSPETIRRKRIEAGLNQKDLAARADISCPHMSSIEHGRVNPSPPVLGRIATALGCEIPDLMKPHQAVSA</sequence>
<evidence type="ECO:0000259" key="2">
    <source>
        <dbReference type="PROSITE" id="PS50943"/>
    </source>
</evidence>
<dbReference type="CDD" id="cd00093">
    <property type="entry name" value="HTH_XRE"/>
    <property type="match status" value="1"/>
</dbReference>
<comment type="caution">
    <text evidence="3">The sequence shown here is derived from an EMBL/GenBank/DDBJ whole genome shotgun (WGS) entry which is preliminary data.</text>
</comment>
<proteinExistence type="predicted"/>
<dbReference type="InterPro" id="IPR010982">
    <property type="entry name" value="Lambda_DNA-bd_dom_sf"/>
</dbReference>
<evidence type="ECO:0000256" key="1">
    <source>
        <dbReference type="ARBA" id="ARBA00023125"/>
    </source>
</evidence>